<comment type="function">
    <text evidence="8">Part of a membrane-bound complex that couples electron transfer with translocation of ions across the membrane.</text>
</comment>
<evidence type="ECO:0000256" key="5">
    <source>
        <dbReference type="ARBA" id="ARBA00022982"/>
    </source>
</evidence>
<dbReference type="PANTHER" id="PTHR30586">
    <property type="entry name" value="ELECTRON TRANSPORT COMPLEX PROTEIN RNFE"/>
    <property type="match status" value="1"/>
</dbReference>
<keyword evidence="8" id="KW-1003">Cell membrane</keyword>
<keyword evidence="10" id="KW-1185">Reference proteome</keyword>
<dbReference type="RefSeq" id="WP_179237764.1">
    <property type="nucleotide sequence ID" value="NZ_JACBNQ010000007.1"/>
</dbReference>
<dbReference type="EC" id="7.-.-.-" evidence="8"/>
<name>A0A974BJT9_SEDHY</name>
<dbReference type="EMBL" id="JACBNQ010000007">
    <property type="protein sequence ID" value="NYB74072.1"/>
    <property type="molecule type" value="Genomic_DNA"/>
</dbReference>
<keyword evidence="4 8" id="KW-1278">Translocase</keyword>
<evidence type="ECO:0000256" key="4">
    <source>
        <dbReference type="ARBA" id="ARBA00022967"/>
    </source>
</evidence>
<dbReference type="Proteomes" id="UP000611629">
    <property type="component" value="Unassembled WGS sequence"/>
</dbReference>
<dbReference type="HAMAP" id="MF_00478">
    <property type="entry name" value="RsxE_RnfE"/>
    <property type="match status" value="1"/>
</dbReference>
<feature type="transmembrane region" description="Helical" evidence="8">
    <location>
        <begin position="70"/>
        <end position="90"/>
    </location>
</feature>
<comment type="subcellular location">
    <subcellularLocation>
        <location evidence="8">Cell membrane</location>
        <topology evidence="8">Multi-pass membrane protein</topology>
    </subcellularLocation>
    <subcellularLocation>
        <location evidence="1">Endomembrane system</location>
        <topology evidence="1">Multi-pass membrane protein</topology>
    </subcellularLocation>
</comment>
<dbReference type="AlphaFoldDB" id="A0A974BJT9"/>
<comment type="similarity">
    <text evidence="8">Belongs to the NqrDE/RnfAE family.</text>
</comment>
<keyword evidence="6 8" id="KW-1133">Transmembrane helix</keyword>
<evidence type="ECO:0000313" key="10">
    <source>
        <dbReference type="Proteomes" id="UP000611629"/>
    </source>
</evidence>
<dbReference type="InterPro" id="IPR003667">
    <property type="entry name" value="NqrDE/RnfAE"/>
</dbReference>
<evidence type="ECO:0000256" key="6">
    <source>
        <dbReference type="ARBA" id="ARBA00022989"/>
    </source>
</evidence>
<evidence type="ECO:0000256" key="3">
    <source>
        <dbReference type="ARBA" id="ARBA00022692"/>
    </source>
</evidence>
<dbReference type="Pfam" id="PF02508">
    <property type="entry name" value="Rnf-Nqr"/>
    <property type="match status" value="1"/>
</dbReference>
<feature type="transmembrane region" description="Helical" evidence="8">
    <location>
        <begin position="126"/>
        <end position="147"/>
    </location>
</feature>
<feature type="transmembrane region" description="Helical" evidence="8">
    <location>
        <begin position="167"/>
        <end position="192"/>
    </location>
</feature>
<keyword evidence="5 8" id="KW-0249">Electron transport</keyword>
<dbReference type="GO" id="GO:0012505">
    <property type="term" value="C:endomembrane system"/>
    <property type="evidence" value="ECO:0007669"/>
    <property type="project" value="UniProtKB-SubCell"/>
</dbReference>
<evidence type="ECO:0000256" key="1">
    <source>
        <dbReference type="ARBA" id="ARBA00004127"/>
    </source>
</evidence>
<keyword evidence="2 8" id="KW-0813">Transport</keyword>
<dbReference type="InterPro" id="IPR010968">
    <property type="entry name" value="RnfE"/>
</dbReference>
<keyword evidence="7 8" id="KW-0472">Membrane</keyword>
<feature type="transmembrane region" description="Helical" evidence="8">
    <location>
        <begin position="41"/>
        <end position="58"/>
    </location>
</feature>
<accession>A0A974BJT9</accession>
<dbReference type="PANTHER" id="PTHR30586:SF0">
    <property type="entry name" value="ION-TRANSLOCATING OXIDOREDUCTASE COMPLEX SUBUNIT E"/>
    <property type="match status" value="1"/>
</dbReference>
<evidence type="ECO:0000313" key="9">
    <source>
        <dbReference type="EMBL" id="NYB74072.1"/>
    </source>
</evidence>
<sequence>MNNFDVFKNGFLKENPIFVQLLGMCSALAITTSAFNGIGMGLAVTAVLVGSNVVISLLRKVIPDEVRIPAFIIIIATFVTIIDLLMHAYIFDLYKALGVFIPLIVVNCLILGRAESFASKNGLMPSVLDGVGMGLGFTFAITVLSIIRELIGNGTIFGFQILGEWYQPVLIFVQPPGAFIALGLLIGLVNFLTRKKKA</sequence>
<evidence type="ECO:0000256" key="8">
    <source>
        <dbReference type="HAMAP-Rule" id="MF_00478"/>
    </source>
</evidence>
<reference evidence="9" key="1">
    <citation type="submission" date="2020-07" db="EMBL/GenBank/DDBJ databases">
        <title>Genomic analysis of a strain of Sedimentibacter Hydroxybenzoicus DSM7310.</title>
        <authorList>
            <person name="Ma S."/>
        </authorList>
    </citation>
    <scope>NUCLEOTIDE SEQUENCE</scope>
    <source>
        <strain evidence="9">DSM 7310</strain>
    </source>
</reference>
<dbReference type="PIRSF" id="PIRSF006102">
    <property type="entry name" value="NQR_DE"/>
    <property type="match status" value="1"/>
</dbReference>
<proteinExistence type="inferred from homology"/>
<keyword evidence="3 8" id="KW-0812">Transmembrane</keyword>
<dbReference type="NCBIfam" id="NF009070">
    <property type="entry name" value="PRK12405.1"/>
    <property type="match status" value="1"/>
</dbReference>
<comment type="caution">
    <text evidence="9">The sequence shown here is derived from an EMBL/GenBank/DDBJ whole genome shotgun (WGS) entry which is preliminary data.</text>
</comment>
<gene>
    <name evidence="8" type="primary">rnfE</name>
    <name evidence="9" type="ORF">HZF24_07945</name>
</gene>
<dbReference type="GO" id="GO:0005886">
    <property type="term" value="C:plasma membrane"/>
    <property type="evidence" value="ECO:0007669"/>
    <property type="project" value="UniProtKB-SubCell"/>
</dbReference>
<evidence type="ECO:0000256" key="7">
    <source>
        <dbReference type="ARBA" id="ARBA00023136"/>
    </source>
</evidence>
<dbReference type="NCBIfam" id="TIGR01948">
    <property type="entry name" value="rnfE"/>
    <property type="match status" value="1"/>
</dbReference>
<comment type="subunit">
    <text evidence="8">The complex is composed of six subunits: RnfA, RnfB, RnfC, RnfD, RnfE and RnfG.</text>
</comment>
<protein>
    <recommendedName>
        <fullName evidence="8">Ion-translocating oxidoreductase complex subunit E</fullName>
        <ecNumber evidence="8">7.-.-.-</ecNumber>
    </recommendedName>
    <alternativeName>
        <fullName evidence="8">Rnf electron transport complex subunit E</fullName>
    </alternativeName>
</protein>
<feature type="transmembrane region" description="Helical" evidence="8">
    <location>
        <begin position="96"/>
        <end position="114"/>
    </location>
</feature>
<evidence type="ECO:0000256" key="2">
    <source>
        <dbReference type="ARBA" id="ARBA00022448"/>
    </source>
</evidence>
<organism evidence="9 10">
    <name type="scientific">Sedimentibacter hydroxybenzoicus DSM 7310</name>
    <dbReference type="NCBI Taxonomy" id="1123245"/>
    <lineage>
        <taxon>Bacteria</taxon>
        <taxon>Bacillati</taxon>
        <taxon>Bacillota</taxon>
        <taxon>Tissierellia</taxon>
        <taxon>Sedimentibacter</taxon>
    </lineage>
</organism>
<dbReference type="GO" id="GO:0022900">
    <property type="term" value="P:electron transport chain"/>
    <property type="evidence" value="ECO:0007669"/>
    <property type="project" value="UniProtKB-UniRule"/>
</dbReference>